<dbReference type="eggNOG" id="ENOG502ST87">
    <property type="taxonomic scope" value="Eukaryota"/>
</dbReference>
<evidence type="ECO:0000313" key="4">
    <source>
        <dbReference type="WormBase" id="D2024.4b"/>
    </source>
</evidence>
<dbReference type="WormBase" id="D2024.4b">
    <property type="protein sequence ID" value="CE41627"/>
    <property type="gene ID" value="WBGene00017052"/>
</dbReference>
<keyword evidence="3" id="KW-1185">Reference proteome</keyword>
<dbReference type="UCSC" id="D2024.4a">
    <property type="organism name" value="c. elegans"/>
</dbReference>
<dbReference type="RefSeq" id="NP_001122766.1">
    <property type="nucleotide sequence ID" value="NM_001129294.1"/>
</dbReference>
<reference evidence="2 3" key="1">
    <citation type="journal article" date="1998" name="Science">
        <title>Genome sequence of the nematode C. elegans: a platform for investigating biology.</title>
        <authorList>
            <consortium name="The C. elegans sequencing consortium"/>
            <person name="Sulson J.E."/>
            <person name="Waterston R."/>
        </authorList>
    </citation>
    <scope>NUCLEOTIDE SEQUENCE [LARGE SCALE GENOMIC DNA]</scope>
    <source>
        <strain evidence="2 3">Bristol N2</strain>
    </source>
</reference>
<dbReference type="HOGENOM" id="CLU_994745_0_0_1"/>
<evidence type="ECO:0000313" key="2">
    <source>
        <dbReference type="EMBL" id="CCD63364.1"/>
    </source>
</evidence>
<dbReference type="PANTHER" id="PTHR35472:SF4">
    <property type="entry name" value="DUF19 DOMAIN-CONTAINING PROTEIN"/>
    <property type="match status" value="1"/>
</dbReference>
<dbReference type="Bgee" id="WBGene00017052">
    <property type="expression patterns" value="Expressed in pharyngeal muscle cell (C elegans) and 3 other cell types or tissues"/>
</dbReference>
<sequence>MLFRFLILLLTVLALATCRKVHIQVRENVTQSCPNVDSDVIDESSLKITMKMLKNDNPEEEDEEKDEVTITDINGETRQIDFPGCYRVKVSFKMLRPIENPYIEAFMQLGQNVPCKSEDAIQNLRGVESICANVTSPSQWCPESYNSQLREMLGGKTTCKFCSLCENVKENVKENESKLNKLKKFLSNEGKEECSTTDNIHRYTFKMCTPTQDDINKEESDTKDKIEEYWQYLKQGIMTTVIHVMDRNPMKSGRAEQCQKMCQVYGDSSKMSNSNYKETLTRSIEKLCAPVDSYAACLYHTVKFDVNSNL</sequence>
<dbReference type="Proteomes" id="UP000001940">
    <property type="component" value="Chromosome IV"/>
</dbReference>
<feature type="chain" id="PRO_5002731000" evidence="1">
    <location>
        <begin position="19"/>
        <end position="310"/>
    </location>
</feature>
<dbReference type="PaxDb" id="6239-D2024.4b"/>
<dbReference type="PeptideAtlas" id="A8WFJ5"/>
<dbReference type="InterPro" id="IPR055317">
    <property type="entry name" value="CLE14-like"/>
</dbReference>
<organism evidence="2 3">
    <name type="scientific">Caenorhabditis elegans</name>
    <dbReference type="NCBI Taxonomy" id="6239"/>
    <lineage>
        <taxon>Eukaryota</taxon>
        <taxon>Metazoa</taxon>
        <taxon>Ecdysozoa</taxon>
        <taxon>Nematoda</taxon>
        <taxon>Chromadorea</taxon>
        <taxon>Rhabditida</taxon>
        <taxon>Rhabditina</taxon>
        <taxon>Rhabditomorpha</taxon>
        <taxon>Rhabditoidea</taxon>
        <taxon>Rhabditidae</taxon>
        <taxon>Peloderinae</taxon>
        <taxon>Caenorhabditis</taxon>
    </lineage>
</organism>
<dbReference type="GeneID" id="183949"/>
<proteinExistence type="predicted"/>
<dbReference type="OrthoDB" id="5808636at2759"/>
<dbReference type="PANTHER" id="PTHR35472">
    <property type="match status" value="1"/>
</dbReference>
<evidence type="ECO:0000313" key="3">
    <source>
        <dbReference type="Proteomes" id="UP000001940"/>
    </source>
</evidence>
<dbReference type="AGR" id="WB:WBGene00017052"/>
<dbReference type="KEGG" id="cel:CELE_D2024.4"/>
<dbReference type="OMA" id="SFPGCYR"/>
<dbReference type="CTD" id="183949"/>
<dbReference type="InParanoid" id="A8WFJ5"/>
<accession>A8WFJ5</accession>
<evidence type="ECO:0000256" key="1">
    <source>
        <dbReference type="SAM" id="SignalP"/>
    </source>
</evidence>
<feature type="signal peptide" evidence="1">
    <location>
        <begin position="1"/>
        <end position="18"/>
    </location>
</feature>
<protein>
    <submittedName>
        <fullName evidence="2">DUF19 domain-containing protein</fullName>
    </submittedName>
</protein>
<dbReference type="FunCoup" id="A8WFJ5">
    <property type="interactions" value="126"/>
</dbReference>
<dbReference type="EMBL" id="BX284604">
    <property type="protein sequence ID" value="CCD63364.1"/>
    <property type="molecule type" value="Genomic_DNA"/>
</dbReference>
<gene>
    <name evidence="2" type="ORF">CELE_D2024.4</name>
    <name evidence="2 4" type="ORF">D2024.4</name>
</gene>
<dbReference type="AlphaFoldDB" id="A8WFJ5"/>
<keyword evidence="1" id="KW-0732">Signal</keyword>
<name>A8WFJ5_CAEEL</name>
<dbReference type="STRING" id="6239.D2024.4b.1"/>